<sequence>MYFSQKSDPESLSRSSPDRESRYFDGNPNSPSDSHFFRKPLSRGRILFRSGSRPCNLNRLKLNKSILKPIKRVKWKKMEVLSAIHGL</sequence>
<feature type="compositionally biased region" description="Basic and acidic residues" evidence="1">
    <location>
        <begin position="7"/>
        <end position="23"/>
    </location>
</feature>
<dbReference type="EMBL" id="JABXBU010000002">
    <property type="protein sequence ID" value="KAF8794642.1"/>
    <property type="molecule type" value="Genomic_DNA"/>
</dbReference>
<evidence type="ECO:0000256" key="1">
    <source>
        <dbReference type="SAM" id="MobiDB-lite"/>
    </source>
</evidence>
<feature type="region of interest" description="Disordered" evidence="1">
    <location>
        <begin position="1"/>
        <end position="37"/>
    </location>
</feature>
<dbReference type="Proteomes" id="UP000807504">
    <property type="component" value="Unassembled WGS sequence"/>
</dbReference>
<accession>A0A8T0FVB6</accession>
<reference evidence="2" key="2">
    <citation type="submission" date="2020-06" db="EMBL/GenBank/DDBJ databases">
        <authorList>
            <person name="Sheffer M."/>
        </authorList>
    </citation>
    <scope>NUCLEOTIDE SEQUENCE</scope>
</reference>
<organism evidence="2 3">
    <name type="scientific">Argiope bruennichi</name>
    <name type="common">Wasp spider</name>
    <name type="synonym">Aranea bruennichi</name>
    <dbReference type="NCBI Taxonomy" id="94029"/>
    <lineage>
        <taxon>Eukaryota</taxon>
        <taxon>Metazoa</taxon>
        <taxon>Ecdysozoa</taxon>
        <taxon>Arthropoda</taxon>
        <taxon>Chelicerata</taxon>
        <taxon>Arachnida</taxon>
        <taxon>Araneae</taxon>
        <taxon>Araneomorphae</taxon>
        <taxon>Entelegynae</taxon>
        <taxon>Araneoidea</taxon>
        <taxon>Araneidae</taxon>
        <taxon>Argiope</taxon>
    </lineage>
</organism>
<evidence type="ECO:0000313" key="3">
    <source>
        <dbReference type="Proteomes" id="UP000807504"/>
    </source>
</evidence>
<reference evidence="2" key="1">
    <citation type="journal article" date="2020" name="bioRxiv">
        <title>Chromosome-level reference genome of the European wasp spider Argiope bruennichi: a resource for studies on range expansion and evolutionary adaptation.</title>
        <authorList>
            <person name="Sheffer M.M."/>
            <person name="Hoppe A."/>
            <person name="Krehenwinkel H."/>
            <person name="Uhl G."/>
            <person name="Kuss A.W."/>
            <person name="Jensen L."/>
            <person name="Jensen C."/>
            <person name="Gillespie R.G."/>
            <person name="Hoff K.J."/>
            <person name="Prost S."/>
        </authorList>
    </citation>
    <scope>NUCLEOTIDE SEQUENCE</scope>
</reference>
<comment type="caution">
    <text evidence="2">The sequence shown here is derived from an EMBL/GenBank/DDBJ whole genome shotgun (WGS) entry which is preliminary data.</text>
</comment>
<keyword evidence="3" id="KW-1185">Reference proteome</keyword>
<proteinExistence type="predicted"/>
<evidence type="ECO:0000313" key="2">
    <source>
        <dbReference type="EMBL" id="KAF8794642.1"/>
    </source>
</evidence>
<protein>
    <submittedName>
        <fullName evidence="2">Uncharacterized protein</fullName>
    </submittedName>
</protein>
<dbReference type="AlphaFoldDB" id="A0A8T0FVB6"/>
<name>A0A8T0FVB6_ARGBR</name>
<gene>
    <name evidence="2" type="ORF">HNY73_002605</name>
</gene>